<evidence type="ECO:0000313" key="12">
    <source>
        <dbReference type="EMBL" id="KAB0381275.1"/>
    </source>
</evidence>
<dbReference type="GO" id="GO:0006351">
    <property type="term" value="P:DNA-templated transcription"/>
    <property type="evidence" value="ECO:0007669"/>
    <property type="project" value="InterPro"/>
</dbReference>
<keyword evidence="6" id="KW-0943">RNA-mediated gene silencing</keyword>
<dbReference type="FunFam" id="1.10.472.30:FF:000004">
    <property type="entry name" value="SPOC domain containing 1"/>
    <property type="match status" value="1"/>
</dbReference>
<dbReference type="GO" id="GO:0030154">
    <property type="term" value="P:cell differentiation"/>
    <property type="evidence" value="ECO:0007669"/>
    <property type="project" value="UniProtKB-KW"/>
</dbReference>
<name>A0A5J5MLQ1_MUNRE</name>
<keyword evidence="13" id="KW-1185">Reference proteome</keyword>
<dbReference type="GO" id="GO:0005634">
    <property type="term" value="C:nucleus"/>
    <property type="evidence" value="ECO:0007669"/>
    <property type="project" value="UniProtKB-SubCell"/>
</dbReference>
<dbReference type="InterPro" id="IPR012921">
    <property type="entry name" value="SPOC_C"/>
</dbReference>
<dbReference type="AlphaFoldDB" id="A0A5J5MLQ1"/>
<dbReference type="InterPro" id="IPR003618">
    <property type="entry name" value="TFIIS_cen_dom"/>
</dbReference>
<evidence type="ECO:0000256" key="7">
    <source>
        <dbReference type="ARBA" id="ARBA00023242"/>
    </source>
</evidence>
<feature type="region of interest" description="Disordered" evidence="10">
    <location>
        <begin position="958"/>
        <end position="980"/>
    </location>
</feature>
<organism evidence="12 13">
    <name type="scientific">Muntiacus reevesi</name>
    <name type="common">Reeves' muntjac</name>
    <name type="synonym">Cervus reevesi</name>
    <dbReference type="NCBI Taxonomy" id="9886"/>
    <lineage>
        <taxon>Eukaryota</taxon>
        <taxon>Metazoa</taxon>
        <taxon>Chordata</taxon>
        <taxon>Craniata</taxon>
        <taxon>Vertebrata</taxon>
        <taxon>Euteleostomi</taxon>
        <taxon>Mammalia</taxon>
        <taxon>Eutheria</taxon>
        <taxon>Laurasiatheria</taxon>
        <taxon>Artiodactyla</taxon>
        <taxon>Ruminantia</taxon>
        <taxon>Pecora</taxon>
        <taxon>Cervidae</taxon>
        <taxon>Muntiacinae</taxon>
        <taxon>Muntiacus</taxon>
    </lineage>
</organism>
<feature type="region of interest" description="Disordered" evidence="10">
    <location>
        <begin position="231"/>
        <end position="389"/>
    </location>
</feature>
<comment type="function">
    <text evidence="8">Protein adapter that acts as an essential executor of PIWIL4-piRNA pathway directed transposon DNA methylation and silencing in the male embryonic germ cells. Recruited to young transposons, which are specifically marked with histone H3 trimethylated at both 'Lys-4' and 'Lys-9' (H3K4me3K9me3), via its association with SPIN1 chromatin reader, and associates with the de novo DNA methylation machinery and repressive chromatin remodeling complexes. Following this, PIWIL4 engages with nascent transposable element transcript to direct piRNA-directed DNA methylation. Not required for piRNA biosynthesis.</text>
</comment>
<evidence type="ECO:0000256" key="3">
    <source>
        <dbReference type="ARBA" id="ARBA00022454"/>
    </source>
</evidence>
<dbReference type="Gene3D" id="1.10.472.30">
    <property type="entry name" value="Transcription elongation factor S-II, central domain"/>
    <property type="match status" value="1"/>
</dbReference>
<dbReference type="PANTHER" id="PTHR11477:SF18">
    <property type="entry name" value="SPOC DOMAIN-CONTAINING PROTEIN 1"/>
    <property type="match status" value="1"/>
</dbReference>
<feature type="domain" description="TFIIS central" evidence="11">
    <location>
        <begin position="519"/>
        <end position="639"/>
    </location>
</feature>
<dbReference type="Pfam" id="PF07500">
    <property type="entry name" value="TFIIS_M"/>
    <property type="match status" value="1"/>
</dbReference>
<feature type="compositionally biased region" description="Basic residues" evidence="10">
    <location>
        <begin position="432"/>
        <end position="447"/>
    </location>
</feature>
<comment type="caution">
    <text evidence="12">The sequence shown here is derived from an EMBL/GenBank/DDBJ whole genome shotgun (WGS) entry which is preliminary data.</text>
</comment>
<dbReference type="GO" id="GO:0005694">
    <property type="term" value="C:chromosome"/>
    <property type="evidence" value="ECO:0007669"/>
    <property type="project" value="UniProtKB-SubCell"/>
</dbReference>
<proteinExistence type="predicted"/>
<evidence type="ECO:0000256" key="2">
    <source>
        <dbReference type="ARBA" id="ARBA00004286"/>
    </source>
</evidence>
<dbReference type="InterPro" id="IPR036575">
    <property type="entry name" value="TFIIS_cen_dom_sf"/>
</dbReference>
<evidence type="ECO:0000256" key="4">
    <source>
        <dbReference type="ARBA" id="ARBA00022782"/>
    </source>
</evidence>
<comment type="subcellular location">
    <subcellularLocation>
        <location evidence="2">Chromosome</location>
    </subcellularLocation>
    <subcellularLocation>
        <location evidence="1">Nucleus</location>
    </subcellularLocation>
</comment>
<evidence type="ECO:0000256" key="6">
    <source>
        <dbReference type="ARBA" id="ARBA00023158"/>
    </source>
</evidence>
<dbReference type="Pfam" id="PF07744">
    <property type="entry name" value="SPOC"/>
    <property type="match status" value="1"/>
</dbReference>
<accession>A0A5J5MLQ1</accession>
<evidence type="ECO:0000256" key="8">
    <source>
        <dbReference type="ARBA" id="ARBA00059288"/>
    </source>
</evidence>
<feature type="region of interest" description="Disordered" evidence="10">
    <location>
        <begin position="1032"/>
        <end position="1091"/>
    </location>
</feature>
<feature type="region of interest" description="Disordered" evidence="10">
    <location>
        <begin position="1"/>
        <end position="64"/>
    </location>
</feature>
<feature type="compositionally biased region" description="Polar residues" evidence="10">
    <location>
        <begin position="336"/>
        <end position="345"/>
    </location>
</feature>
<dbReference type="SUPFAM" id="SSF46942">
    <property type="entry name" value="Elongation factor TFIIS domain 2"/>
    <property type="match status" value="1"/>
</dbReference>
<evidence type="ECO:0000256" key="10">
    <source>
        <dbReference type="SAM" id="MobiDB-lite"/>
    </source>
</evidence>
<feature type="region of interest" description="Disordered" evidence="10">
    <location>
        <begin position="425"/>
        <end position="465"/>
    </location>
</feature>
<dbReference type="GO" id="GO:0007283">
    <property type="term" value="P:spermatogenesis"/>
    <property type="evidence" value="ECO:0007669"/>
    <property type="project" value="UniProtKB-KW"/>
</dbReference>
<dbReference type="SMART" id="SM00510">
    <property type="entry name" value="TFS2M"/>
    <property type="match status" value="1"/>
</dbReference>
<feature type="compositionally biased region" description="Basic and acidic residues" evidence="10">
    <location>
        <begin position="284"/>
        <end position="304"/>
    </location>
</feature>
<keyword evidence="4" id="KW-0221">Differentiation</keyword>
<keyword evidence="3" id="KW-0158">Chromosome</keyword>
<dbReference type="Proteomes" id="UP000326062">
    <property type="component" value="Chromosome 3"/>
</dbReference>
<sequence length="1091" mass="115510">MSQEAAPAGPSTEDPVLSPLNSLGLFQEGVGETSSMSGLAPNLSGENSRDLVRAGSRKRVLREESCQGASSQAVGAPGASLEATAHPVVLGLQAVGQNRDSVPSPRLIPQLPTAPAQGRAQAFKRVQIILHDVLAGSCPGNLCSGCVGSRKKSRRSETISEGQEGGFLGLGQSPSGDKPQAVGDPPPGADVVSLGGPCSPLSCKDTGSGPGHPGGSWVDCDPGIQKFEYLSTVGSGTPPASPCDPVNSPLPSGGPSLQLAAQDPLQSPELCPGGSGKASTAQQEAEHMGRPGDGDGHGTSHNQEELEVGALPVSGGRPGQGLANTPSSFLEPGASKASSSPSTRQRNAKCAKRLKMGPVPAADQGTNRCPDSSNQDQPEESSPGSGPRLVGSEPVIYLLGAVSYGQAVGQLPPKLEVLEDMMEAYSASSAQRPRRKKRRKARGRVRRQGGPDGLAGPFHHPQESVPAPQGLPLLLCILCDPVKAEEEEPGEQAGGEDLAQLQPQQEKPPLDTGVRDTVVRDTVVHAMQEALWSRLREHPDLVLSEKVVGGIAAGIEAALFNLTQATNGRYKTKYRSLLFNLRDPRNPELFLKVVHGDLTPHGLVRMSSVQLAPQELARWRDQEEKRGLEIIEQLQKEPCSLPASKLTHKGEVEILRDIDQMLTLEDLVDSSLKAARRMGDDAFQRTPSQVPVSFPDMPPNKKRPPAECKDRLQMPAGPTKALPIQLPWEGSLDVFCIKRFRVKAQLISGHSCRLIQALPQVIRSASCIAPDAVWDFLASICPAETKDVCVVRLCPQSSRDTQNCHLLYSYLNNKQRHGLAAVEQVRVVLLPLPAFQPLPSRLRPLGGPVSGGCEFSLSRPLVSSPHISPGLEATHSSLLLAVLLPQTGLPATEGSGTLRGNVRKMVSFNRKVEMRCYQPEDKGPHVALKGSSPPGAAVQQSHGKNSLAPRGICAWQRPPRGRGSLWREPETWQGSGRGSWLAKPGSCQSWHPYSASPAGRDQHCHRASCPNQALLQHLESLVAMTQQLQASLMSPGQEELSQPPAQPPTAPGTLGLLCQPLAAPEPPGPALDSSLGPTDGAGTDSPLPGET</sequence>
<keyword evidence="5" id="KW-0744">Spermatogenesis</keyword>
<feature type="region of interest" description="Disordered" evidence="10">
    <location>
        <begin position="685"/>
        <end position="707"/>
    </location>
</feature>
<feature type="compositionally biased region" description="Basic residues" evidence="10">
    <location>
        <begin position="346"/>
        <end position="355"/>
    </location>
</feature>
<protein>
    <recommendedName>
        <fullName evidence="9">SPOC domain-containing protein 1</fullName>
    </recommendedName>
</protein>
<feature type="compositionally biased region" description="Polar residues" evidence="10">
    <location>
        <begin position="364"/>
        <end position="384"/>
    </location>
</feature>
<evidence type="ECO:0000256" key="1">
    <source>
        <dbReference type="ARBA" id="ARBA00004123"/>
    </source>
</evidence>
<dbReference type="PROSITE" id="PS51321">
    <property type="entry name" value="TFIIS_CENTRAL"/>
    <property type="match status" value="1"/>
</dbReference>
<dbReference type="PANTHER" id="PTHR11477">
    <property type="entry name" value="TRANSCRIPTION FACTOR S-II ZINC FINGER DOMAIN-CONTAINING PROTEIN"/>
    <property type="match status" value="1"/>
</dbReference>
<evidence type="ECO:0000313" key="13">
    <source>
        <dbReference type="Proteomes" id="UP000326062"/>
    </source>
</evidence>
<reference evidence="12 13" key="1">
    <citation type="submission" date="2019-06" db="EMBL/GenBank/DDBJ databases">
        <title>Discovery of a novel chromosome fission-fusion reversal in muntjac.</title>
        <authorList>
            <person name="Mudd A.B."/>
            <person name="Bredeson J.V."/>
            <person name="Baum R."/>
            <person name="Hockemeyer D."/>
            <person name="Rokhsar D.S."/>
        </authorList>
    </citation>
    <scope>NUCLEOTIDE SEQUENCE [LARGE SCALE GENOMIC DNA]</scope>
    <source>
        <strain evidence="12">UCam_UCB_Mr</strain>
        <tissue evidence="12">Fibroblast cell line</tissue>
    </source>
</reference>
<feature type="region of interest" description="Disordered" evidence="10">
    <location>
        <begin position="486"/>
        <end position="512"/>
    </location>
</feature>
<feature type="region of interest" description="Disordered" evidence="10">
    <location>
        <begin position="154"/>
        <end position="194"/>
    </location>
</feature>
<evidence type="ECO:0000256" key="5">
    <source>
        <dbReference type="ARBA" id="ARBA00022871"/>
    </source>
</evidence>
<evidence type="ECO:0000256" key="9">
    <source>
        <dbReference type="ARBA" id="ARBA00071086"/>
    </source>
</evidence>
<keyword evidence="7" id="KW-0539">Nucleus</keyword>
<evidence type="ECO:0000259" key="11">
    <source>
        <dbReference type="PROSITE" id="PS51321"/>
    </source>
</evidence>
<dbReference type="GO" id="GO:0031047">
    <property type="term" value="P:regulatory ncRNA-mediated gene silencing"/>
    <property type="evidence" value="ECO:0007669"/>
    <property type="project" value="UniProtKB-KW"/>
</dbReference>
<dbReference type="EMBL" id="VCEB01000003">
    <property type="protein sequence ID" value="KAB0381275.1"/>
    <property type="molecule type" value="Genomic_DNA"/>
</dbReference>
<gene>
    <name evidence="12" type="ORF">FD755_009059</name>
</gene>